<dbReference type="PANTHER" id="PTHR34227">
    <property type="entry name" value="CHAPERONE PROTEIN YCDY"/>
    <property type="match status" value="1"/>
</dbReference>
<dbReference type="InterPro" id="IPR020945">
    <property type="entry name" value="DMSO/NO3_reduct_chaperone"/>
</dbReference>
<dbReference type="STRING" id="1390249.BHU72_04775"/>
<dbReference type="Pfam" id="PF02613">
    <property type="entry name" value="Nitrate_red_del"/>
    <property type="match status" value="1"/>
</dbReference>
<dbReference type="SUPFAM" id="SSF89155">
    <property type="entry name" value="TorD-like"/>
    <property type="match status" value="1"/>
</dbReference>
<dbReference type="EMBL" id="MJAT01000022">
    <property type="protein sequence ID" value="OEH85407.1"/>
    <property type="molecule type" value="Genomic_DNA"/>
</dbReference>
<keyword evidence="1" id="KW-0143">Chaperone</keyword>
<accession>A0A1E5L5I9</accession>
<dbReference type="PANTHER" id="PTHR34227:SF1">
    <property type="entry name" value="DIMETHYL SULFOXIDE REDUCTASE CHAPERONE-RELATED"/>
    <property type="match status" value="1"/>
</dbReference>
<proteinExistence type="predicted"/>
<dbReference type="AlphaFoldDB" id="A0A1E5L5I9"/>
<comment type="caution">
    <text evidence="2">The sequence shown here is derived from an EMBL/GenBank/DDBJ whole genome shotgun (WGS) entry which is preliminary data.</text>
</comment>
<evidence type="ECO:0000313" key="3">
    <source>
        <dbReference type="Proteomes" id="UP000095255"/>
    </source>
</evidence>
<evidence type="ECO:0000256" key="1">
    <source>
        <dbReference type="ARBA" id="ARBA00023186"/>
    </source>
</evidence>
<protein>
    <submittedName>
        <fullName evidence="2">Uncharacterized protein</fullName>
    </submittedName>
</protein>
<dbReference type="Proteomes" id="UP000095255">
    <property type="component" value="Unassembled WGS sequence"/>
</dbReference>
<dbReference type="Gene3D" id="1.10.3480.10">
    <property type="entry name" value="TorD-like"/>
    <property type="match status" value="1"/>
</dbReference>
<evidence type="ECO:0000313" key="2">
    <source>
        <dbReference type="EMBL" id="OEH85407.1"/>
    </source>
</evidence>
<dbReference type="RefSeq" id="WP_069702234.1">
    <property type="nucleotide sequence ID" value="NZ_MJAT01000022.1"/>
</dbReference>
<dbReference type="OrthoDB" id="1808217at2"/>
<sequence>MFNSKAYADIFGILSEFYKFPNQEFFDYINDRSFQQEMGELIRHTELNFDIRIVRPFVNLKEMKSEYTRLFIGITGTAAIPVESVYKIWTTDESAAMSFAKSKGYLMGDSALHVQHLLEMFQMEVVEELGKKPDHISVLLELLAYFIEHRSLDETWMYIQDHFDWLGDFKTAIEELEGHEFYKYVTDLLIELIDEYKGLLRSKLVQEMKEEQLEGIQ</sequence>
<gene>
    <name evidence="2" type="ORF">BHU72_04775</name>
</gene>
<name>A0A1E5L5I9_9FIRM</name>
<reference evidence="2 3" key="1">
    <citation type="submission" date="2016-09" db="EMBL/GenBank/DDBJ databases">
        <title>Desulfuribacillus arsenicus sp. nov., an obligately anaerobic, dissimilatory arsenic- and antimonate-reducing bacterium isolated from anoxic sediments.</title>
        <authorList>
            <person name="Abin C.A."/>
            <person name="Hollibaugh J.T."/>
        </authorList>
    </citation>
    <scope>NUCLEOTIDE SEQUENCE [LARGE SCALE GENOMIC DNA]</scope>
    <source>
        <strain evidence="2 3">MLFW-2</strain>
    </source>
</reference>
<organism evidence="2 3">
    <name type="scientific">Desulfuribacillus stibiiarsenatis</name>
    <dbReference type="NCBI Taxonomy" id="1390249"/>
    <lineage>
        <taxon>Bacteria</taxon>
        <taxon>Bacillati</taxon>
        <taxon>Bacillota</taxon>
        <taxon>Desulfuribacillia</taxon>
        <taxon>Desulfuribacillales</taxon>
        <taxon>Desulfuribacillaceae</taxon>
        <taxon>Desulfuribacillus</taxon>
    </lineage>
</organism>
<keyword evidence="3" id="KW-1185">Reference proteome</keyword>
<dbReference type="InterPro" id="IPR050289">
    <property type="entry name" value="TorD/DmsD_chaperones"/>
</dbReference>
<dbReference type="InterPro" id="IPR036411">
    <property type="entry name" value="TorD-like_sf"/>
</dbReference>